<reference evidence="2 3" key="1">
    <citation type="submission" date="2021-07" db="EMBL/GenBank/DDBJ databases">
        <authorList>
            <person name="So Y."/>
        </authorList>
    </citation>
    <scope>NUCLEOTIDE SEQUENCE [LARGE SCALE GENOMIC DNA]</scope>
    <source>
        <strain evidence="2 3">HJA6</strain>
    </source>
</reference>
<organism evidence="2 3">
    <name type="scientific">Roseomonas alba</name>
    <dbReference type="NCBI Taxonomy" id="2846776"/>
    <lineage>
        <taxon>Bacteria</taxon>
        <taxon>Pseudomonadati</taxon>
        <taxon>Pseudomonadota</taxon>
        <taxon>Alphaproteobacteria</taxon>
        <taxon>Acetobacterales</taxon>
        <taxon>Roseomonadaceae</taxon>
        <taxon>Roseomonas</taxon>
    </lineage>
</organism>
<keyword evidence="1" id="KW-0472">Membrane</keyword>
<keyword evidence="3" id="KW-1185">Reference proteome</keyword>
<evidence type="ECO:0000256" key="1">
    <source>
        <dbReference type="SAM" id="Phobius"/>
    </source>
</evidence>
<feature type="transmembrane region" description="Helical" evidence="1">
    <location>
        <begin position="43"/>
        <end position="65"/>
    </location>
</feature>
<evidence type="ECO:0000313" key="3">
    <source>
        <dbReference type="Proteomes" id="UP001196565"/>
    </source>
</evidence>
<feature type="transmembrane region" description="Helical" evidence="1">
    <location>
        <begin position="12"/>
        <end position="31"/>
    </location>
</feature>
<protein>
    <submittedName>
        <fullName evidence="2">Uncharacterized protein</fullName>
    </submittedName>
</protein>
<comment type="caution">
    <text evidence="2">The sequence shown here is derived from an EMBL/GenBank/DDBJ whole genome shotgun (WGS) entry which is preliminary data.</text>
</comment>
<sequence length="95" mass="9750">MIRHTLDAQLGGAMTTLMAALPGAAVFWLATRPIRDGSRGLRAFLIAGASYAAMLVAAGVVAFLMERPAQVGDALMGAVMGGVVVARILPQPEAT</sequence>
<keyword evidence="1" id="KW-1133">Transmembrane helix</keyword>
<dbReference type="EMBL" id="JAHYBZ010000003">
    <property type="protein sequence ID" value="MBW6398001.1"/>
    <property type="molecule type" value="Genomic_DNA"/>
</dbReference>
<name>A0ABS7A6W8_9PROT</name>
<gene>
    <name evidence="2" type="ORF">KPL78_09100</name>
</gene>
<keyword evidence="1" id="KW-0812">Transmembrane</keyword>
<dbReference type="Proteomes" id="UP001196565">
    <property type="component" value="Unassembled WGS sequence"/>
</dbReference>
<dbReference type="RefSeq" id="WP_219762625.1">
    <property type="nucleotide sequence ID" value="NZ_JAHYBZ010000003.1"/>
</dbReference>
<proteinExistence type="predicted"/>
<evidence type="ECO:0000313" key="2">
    <source>
        <dbReference type="EMBL" id="MBW6398001.1"/>
    </source>
</evidence>
<accession>A0ABS7A6W8</accession>